<proteinExistence type="predicted"/>
<evidence type="ECO:0000313" key="2">
    <source>
        <dbReference type="Proteomes" id="UP000064967"/>
    </source>
</evidence>
<name>A0A0K1QEP3_9BACT</name>
<sequence length="197" mass="22253">MTRFARFERYIGRLPQGLDSYPDVRCKASVLRTFIDTVDLSGFPFDAAPPAVRTLLQTQFLPTVSLAEAQVMGTLHAVSDYLGYDDAATLRWMDDSNGRLLNGRFFRALMSLAAPSILVTMASRQWGHIHRGTRLTTERSNPPKMFLRFPDHLYDELIARGMATGVRHALSLCRATNPRVEMVSYTPTLVTYHLGWD</sequence>
<accession>A0A0K1QEP3</accession>
<dbReference type="KEGG" id="llu:AKJ09_10805"/>
<reference evidence="1 2" key="1">
    <citation type="submission" date="2015-08" db="EMBL/GenBank/DDBJ databases">
        <authorList>
            <person name="Babu N.S."/>
            <person name="Beckwith C.J."/>
            <person name="Beseler K.G."/>
            <person name="Brison A."/>
            <person name="Carone J.V."/>
            <person name="Caskin T.P."/>
            <person name="Diamond M."/>
            <person name="Durham M.E."/>
            <person name="Foxe J.M."/>
            <person name="Go M."/>
            <person name="Henderson B.A."/>
            <person name="Jones I.B."/>
            <person name="McGettigan J.A."/>
            <person name="Micheletti S.J."/>
            <person name="Nasrallah M.E."/>
            <person name="Ortiz D."/>
            <person name="Piller C.R."/>
            <person name="Privatt S.R."/>
            <person name="Schneider S.L."/>
            <person name="Sharp S."/>
            <person name="Smith T.C."/>
            <person name="Stanton J.D."/>
            <person name="Ullery H.E."/>
            <person name="Wilson R.J."/>
            <person name="Serrano M.G."/>
            <person name="Buck G."/>
            <person name="Lee V."/>
            <person name="Wang Y."/>
            <person name="Carvalho R."/>
            <person name="Voegtly L."/>
            <person name="Shi R."/>
            <person name="Duckworth R."/>
            <person name="Johnson A."/>
            <person name="Loviza R."/>
            <person name="Walstead R."/>
            <person name="Shah Z."/>
            <person name="Kiflezghi M."/>
            <person name="Wade K."/>
            <person name="Ball S.L."/>
            <person name="Bradley K.W."/>
            <person name="Asai D.J."/>
            <person name="Bowman C.A."/>
            <person name="Russell D.A."/>
            <person name="Pope W.H."/>
            <person name="Jacobs-Sera D."/>
            <person name="Hendrix R.W."/>
            <person name="Hatfull G.F."/>
        </authorList>
    </citation>
    <scope>NUCLEOTIDE SEQUENCE [LARGE SCALE GENOMIC DNA]</scope>
    <source>
        <strain evidence="1 2">DSM 27648</strain>
    </source>
</reference>
<dbReference type="AlphaFoldDB" id="A0A0K1QEP3"/>
<evidence type="ECO:0000313" key="1">
    <source>
        <dbReference type="EMBL" id="AKV04142.1"/>
    </source>
</evidence>
<dbReference type="Proteomes" id="UP000064967">
    <property type="component" value="Chromosome"/>
</dbReference>
<organism evidence="1 2">
    <name type="scientific">Labilithrix luteola</name>
    <dbReference type="NCBI Taxonomy" id="1391654"/>
    <lineage>
        <taxon>Bacteria</taxon>
        <taxon>Pseudomonadati</taxon>
        <taxon>Myxococcota</taxon>
        <taxon>Polyangia</taxon>
        <taxon>Polyangiales</taxon>
        <taxon>Labilitrichaceae</taxon>
        <taxon>Labilithrix</taxon>
    </lineage>
</organism>
<dbReference type="RefSeq" id="WP_146654798.1">
    <property type="nucleotide sequence ID" value="NZ_CP012333.1"/>
</dbReference>
<dbReference type="OrthoDB" id="5533409at2"/>
<dbReference type="EMBL" id="CP012333">
    <property type="protein sequence ID" value="AKV04142.1"/>
    <property type="molecule type" value="Genomic_DNA"/>
</dbReference>
<keyword evidence="2" id="KW-1185">Reference proteome</keyword>
<gene>
    <name evidence="1" type="ORF">AKJ09_10805</name>
</gene>
<protein>
    <submittedName>
        <fullName evidence="1">Uncharacterized protein</fullName>
    </submittedName>
</protein>